<keyword evidence="3" id="KW-0804">Transcription</keyword>
<dbReference type="EMBL" id="SJPJ01000001">
    <property type="protein sequence ID" value="TWT84339.1"/>
    <property type="molecule type" value="Genomic_DNA"/>
</dbReference>
<dbReference type="Gene3D" id="1.10.10.60">
    <property type="entry name" value="Homeodomain-like"/>
    <property type="match status" value="1"/>
</dbReference>
<feature type="domain" description="HTH araC/xylS-type" evidence="4">
    <location>
        <begin position="206"/>
        <end position="307"/>
    </location>
</feature>
<evidence type="ECO:0000256" key="2">
    <source>
        <dbReference type="ARBA" id="ARBA00023125"/>
    </source>
</evidence>
<keyword evidence="6" id="KW-1185">Reference proteome</keyword>
<dbReference type="GO" id="GO:0003700">
    <property type="term" value="F:DNA-binding transcription factor activity"/>
    <property type="evidence" value="ECO:0007669"/>
    <property type="project" value="InterPro"/>
</dbReference>
<dbReference type="AlphaFoldDB" id="A0A5C5ZAE1"/>
<dbReference type="GO" id="GO:0043565">
    <property type="term" value="F:sequence-specific DNA binding"/>
    <property type="evidence" value="ECO:0007669"/>
    <property type="project" value="InterPro"/>
</dbReference>
<dbReference type="PANTHER" id="PTHR46796:SF12">
    <property type="entry name" value="HTH-TYPE DNA-BINDING TRANSCRIPTIONAL ACTIVATOR EUTR"/>
    <property type="match status" value="1"/>
</dbReference>
<evidence type="ECO:0000313" key="6">
    <source>
        <dbReference type="Proteomes" id="UP000315010"/>
    </source>
</evidence>
<evidence type="ECO:0000313" key="5">
    <source>
        <dbReference type="EMBL" id="TWT84339.1"/>
    </source>
</evidence>
<dbReference type="OrthoDB" id="6003540at2"/>
<evidence type="ECO:0000259" key="4">
    <source>
        <dbReference type="PROSITE" id="PS01124"/>
    </source>
</evidence>
<organism evidence="5 6">
    <name type="scientific">Novipirellula herctigrandis</name>
    <dbReference type="NCBI Taxonomy" id="2527986"/>
    <lineage>
        <taxon>Bacteria</taxon>
        <taxon>Pseudomonadati</taxon>
        <taxon>Planctomycetota</taxon>
        <taxon>Planctomycetia</taxon>
        <taxon>Pirellulales</taxon>
        <taxon>Pirellulaceae</taxon>
        <taxon>Novipirellula</taxon>
    </lineage>
</organism>
<sequence>MTSQNLVTARALDCSQIADWSRAIGWDVDYQQIGCGAFDADFAVVGCGQLRITQQVCNRDVAIQGVPPQGMLAVVLPMISNSLGVFQGVQLKEHEGIILRPEVDGFLRSPRNVWISSVSISRAQLESALWDYNRSELSTIIPTSSTFAFSPQVIRKLNDSIIALQSTGIAKAGILEIEDQMLRTIAEGLCGRAGEVRERNRVKYVRQARDYIEAHLGRVVRLSDVATNAGVSSRTLGLAFREVLGVTPVEYIRTRRLNRARQLLLSSAHVSNPITHTAIQCGLPHLGYFSRDYMKLFGELPSQTLKRV</sequence>
<dbReference type="SUPFAM" id="SSF46689">
    <property type="entry name" value="Homeodomain-like"/>
    <property type="match status" value="2"/>
</dbReference>
<dbReference type="InterPro" id="IPR009057">
    <property type="entry name" value="Homeodomain-like_sf"/>
</dbReference>
<dbReference type="Proteomes" id="UP000315010">
    <property type="component" value="Unassembled WGS sequence"/>
</dbReference>
<name>A0A5C5ZAE1_9BACT</name>
<comment type="caution">
    <text evidence="5">The sequence shown here is derived from an EMBL/GenBank/DDBJ whole genome shotgun (WGS) entry which is preliminary data.</text>
</comment>
<dbReference type="RefSeq" id="WP_146402013.1">
    <property type="nucleotide sequence ID" value="NZ_SJPJ01000001.1"/>
</dbReference>
<reference evidence="5 6" key="1">
    <citation type="submission" date="2019-02" db="EMBL/GenBank/DDBJ databases">
        <title>Deep-cultivation of Planctomycetes and their phenomic and genomic characterization uncovers novel biology.</title>
        <authorList>
            <person name="Wiegand S."/>
            <person name="Jogler M."/>
            <person name="Boedeker C."/>
            <person name="Pinto D."/>
            <person name="Vollmers J."/>
            <person name="Rivas-Marin E."/>
            <person name="Kohn T."/>
            <person name="Peeters S.H."/>
            <person name="Heuer A."/>
            <person name="Rast P."/>
            <person name="Oberbeckmann S."/>
            <person name="Bunk B."/>
            <person name="Jeske O."/>
            <person name="Meyerdierks A."/>
            <person name="Storesund J.E."/>
            <person name="Kallscheuer N."/>
            <person name="Luecker S."/>
            <person name="Lage O.M."/>
            <person name="Pohl T."/>
            <person name="Merkel B.J."/>
            <person name="Hornburger P."/>
            <person name="Mueller R.-W."/>
            <person name="Bruemmer F."/>
            <person name="Labrenz M."/>
            <person name="Spormann A.M."/>
            <person name="Op Den Camp H."/>
            <person name="Overmann J."/>
            <person name="Amann R."/>
            <person name="Jetten M.S.M."/>
            <person name="Mascher T."/>
            <person name="Medema M.H."/>
            <person name="Devos D.P."/>
            <person name="Kaster A.-K."/>
            <person name="Ovreas L."/>
            <person name="Rohde M."/>
            <person name="Galperin M.Y."/>
            <person name="Jogler C."/>
        </authorList>
    </citation>
    <scope>NUCLEOTIDE SEQUENCE [LARGE SCALE GENOMIC DNA]</scope>
    <source>
        <strain evidence="5 6">CA13</strain>
    </source>
</reference>
<accession>A0A5C5ZAE1</accession>
<dbReference type="InterPro" id="IPR018060">
    <property type="entry name" value="HTH_AraC"/>
</dbReference>
<dbReference type="PANTHER" id="PTHR46796">
    <property type="entry name" value="HTH-TYPE TRANSCRIPTIONAL ACTIVATOR RHAS-RELATED"/>
    <property type="match status" value="1"/>
</dbReference>
<dbReference type="InterPro" id="IPR050204">
    <property type="entry name" value="AraC_XylS_family_regulators"/>
</dbReference>
<evidence type="ECO:0000256" key="1">
    <source>
        <dbReference type="ARBA" id="ARBA00023015"/>
    </source>
</evidence>
<keyword evidence="1" id="KW-0805">Transcription regulation</keyword>
<dbReference type="SMART" id="SM00342">
    <property type="entry name" value="HTH_ARAC"/>
    <property type="match status" value="1"/>
</dbReference>
<proteinExistence type="predicted"/>
<protein>
    <submittedName>
        <fullName evidence="5">Exoenzyme S synthesis regulatory protein ExsA</fullName>
    </submittedName>
</protein>
<gene>
    <name evidence="5" type="primary">exsA</name>
    <name evidence="5" type="ORF">CA13_58160</name>
</gene>
<evidence type="ECO:0000256" key="3">
    <source>
        <dbReference type="ARBA" id="ARBA00023163"/>
    </source>
</evidence>
<dbReference type="Pfam" id="PF12833">
    <property type="entry name" value="HTH_18"/>
    <property type="match status" value="1"/>
</dbReference>
<keyword evidence="2" id="KW-0238">DNA-binding</keyword>
<dbReference type="PROSITE" id="PS01124">
    <property type="entry name" value="HTH_ARAC_FAMILY_2"/>
    <property type="match status" value="1"/>
</dbReference>